<dbReference type="PANTHER" id="PTHR43235">
    <property type="entry name" value="GLUTAMINE AMIDOTRANSFERASE PB2B2.05-RELATED"/>
    <property type="match status" value="1"/>
</dbReference>
<proteinExistence type="predicted"/>
<dbReference type="InterPro" id="IPR017926">
    <property type="entry name" value="GATASE"/>
</dbReference>
<dbReference type="InterPro" id="IPR044668">
    <property type="entry name" value="PuuD-like"/>
</dbReference>
<evidence type="ECO:0000313" key="2">
    <source>
        <dbReference type="EMBL" id="TYZ30070.1"/>
    </source>
</evidence>
<name>A0A5D6WQF9_9FIRM</name>
<evidence type="ECO:0000313" key="3">
    <source>
        <dbReference type="Proteomes" id="UP000322783"/>
    </source>
</evidence>
<dbReference type="GO" id="GO:0005829">
    <property type="term" value="C:cytosol"/>
    <property type="evidence" value="ECO:0007669"/>
    <property type="project" value="TreeGrafter"/>
</dbReference>
<protein>
    <recommendedName>
        <fullName evidence="1">Glutamine amidotransferase domain-containing protein</fullName>
    </recommendedName>
</protein>
<reference evidence="2 3" key="1">
    <citation type="submission" date="2019-08" db="EMBL/GenBank/DDBJ databases">
        <title>Selenomonas sp. mPRGC5 and Selenomonas sp. mPRGC8 isolated from ruminal fluid of dairy goat (Capra hircus).</title>
        <authorList>
            <person name="Poothong S."/>
            <person name="Nuengjamnong C."/>
            <person name="Tanasupawat S."/>
        </authorList>
    </citation>
    <scope>NUCLEOTIDE SEQUENCE [LARGE SCALE GENOMIC DNA]</scope>
    <source>
        <strain evidence="3">mPRGC8</strain>
    </source>
</reference>
<organism evidence="2 3">
    <name type="scientific">Selenomonas caprae</name>
    <dbReference type="NCBI Taxonomy" id="2606905"/>
    <lineage>
        <taxon>Bacteria</taxon>
        <taxon>Bacillati</taxon>
        <taxon>Bacillota</taxon>
        <taxon>Negativicutes</taxon>
        <taxon>Selenomonadales</taxon>
        <taxon>Selenomonadaceae</taxon>
        <taxon>Selenomonas</taxon>
    </lineage>
</organism>
<gene>
    <name evidence="2" type="ORF">FZ041_03320</name>
</gene>
<comment type="caution">
    <text evidence="2">The sequence shown here is derived from an EMBL/GenBank/DDBJ whole genome shotgun (WGS) entry which is preliminary data.</text>
</comment>
<dbReference type="Pfam" id="PF00117">
    <property type="entry name" value="GATase"/>
    <property type="match status" value="1"/>
</dbReference>
<dbReference type="PANTHER" id="PTHR43235:SF1">
    <property type="entry name" value="GLUTAMINE AMIDOTRANSFERASE PB2B2.05-RELATED"/>
    <property type="match status" value="1"/>
</dbReference>
<dbReference type="Gene3D" id="3.40.50.880">
    <property type="match status" value="1"/>
</dbReference>
<dbReference type="EMBL" id="VTOZ01000005">
    <property type="protein sequence ID" value="TYZ30070.1"/>
    <property type="molecule type" value="Genomic_DNA"/>
</dbReference>
<dbReference type="InterPro" id="IPR029062">
    <property type="entry name" value="Class_I_gatase-like"/>
</dbReference>
<dbReference type="AlphaFoldDB" id="A0A5D6WQF9"/>
<keyword evidence="3" id="KW-1185">Reference proteome</keyword>
<dbReference type="Proteomes" id="UP000322783">
    <property type="component" value="Unassembled WGS sequence"/>
</dbReference>
<sequence length="203" mass="23110">MKKVLYTQRVEVIDAYNERRDCVDQRIPEYIFACGYLPISVPNNWEIVEQIVDNVDPDGIVLVGGNSLVKYGGDAPERDDTDRKLIDLSVKRQIPLYGFCRGMQSILDYFGNNLVKVDGHVAKYHTITGIEDSIEVNSYHNEACLKLDGNELVAVMRADDGVIEKIRHKSLPIIGTMWHPEREKSFRKNDINLLKTLIGGFEK</sequence>
<dbReference type="SUPFAM" id="SSF52317">
    <property type="entry name" value="Class I glutamine amidotransferase-like"/>
    <property type="match status" value="1"/>
</dbReference>
<evidence type="ECO:0000259" key="1">
    <source>
        <dbReference type="Pfam" id="PF00117"/>
    </source>
</evidence>
<dbReference type="GO" id="GO:0016811">
    <property type="term" value="F:hydrolase activity, acting on carbon-nitrogen (but not peptide) bonds, in linear amides"/>
    <property type="evidence" value="ECO:0007669"/>
    <property type="project" value="InterPro"/>
</dbReference>
<feature type="domain" description="Glutamine amidotransferase" evidence="1">
    <location>
        <begin position="22"/>
        <end position="185"/>
    </location>
</feature>
<accession>A0A5D6WQF9</accession>
<dbReference type="PROSITE" id="PS51273">
    <property type="entry name" value="GATASE_TYPE_1"/>
    <property type="match status" value="1"/>
</dbReference>